<organism evidence="1 2">
    <name type="scientific">Dallia pectoralis</name>
    <name type="common">Alaska blackfish</name>
    <dbReference type="NCBI Taxonomy" id="75939"/>
    <lineage>
        <taxon>Eukaryota</taxon>
        <taxon>Metazoa</taxon>
        <taxon>Chordata</taxon>
        <taxon>Craniata</taxon>
        <taxon>Vertebrata</taxon>
        <taxon>Euteleostomi</taxon>
        <taxon>Actinopterygii</taxon>
        <taxon>Neopterygii</taxon>
        <taxon>Teleostei</taxon>
        <taxon>Protacanthopterygii</taxon>
        <taxon>Esociformes</taxon>
        <taxon>Umbridae</taxon>
        <taxon>Dallia</taxon>
    </lineage>
</organism>
<protein>
    <submittedName>
        <fullName evidence="1">Uncharacterized protein</fullName>
    </submittedName>
</protein>
<gene>
    <name evidence="1" type="ORF">DPEC_G00349290</name>
</gene>
<dbReference type="Proteomes" id="UP001157502">
    <property type="component" value="Chromosome 36"/>
</dbReference>
<sequence length="186" mass="20270">MHYLLMRGHLIDSSAAPARSAIADRGLTAVCVKIGAASRREPREASKTPPQTRHMFANARYCRPEPGRVRLAELAMTGTGWAGVIDQLDNPTSAQCQLPIQAAEPEAGVVGSMRPALTSTRSIRSHTIFIYMAPMFYGGASAQWGAQPCVFLGSTSDSFKSVSRRSLLSRSVRPVTEMLPIPERKW</sequence>
<keyword evidence="2" id="KW-1185">Reference proteome</keyword>
<dbReference type="EMBL" id="CM055763">
    <property type="protein sequence ID" value="KAJ7985169.1"/>
    <property type="molecule type" value="Genomic_DNA"/>
</dbReference>
<evidence type="ECO:0000313" key="2">
    <source>
        <dbReference type="Proteomes" id="UP001157502"/>
    </source>
</evidence>
<evidence type="ECO:0000313" key="1">
    <source>
        <dbReference type="EMBL" id="KAJ7985169.1"/>
    </source>
</evidence>
<comment type="caution">
    <text evidence="1">The sequence shown here is derived from an EMBL/GenBank/DDBJ whole genome shotgun (WGS) entry which is preliminary data.</text>
</comment>
<accession>A0ACC2F1B6</accession>
<name>A0ACC2F1B6_DALPE</name>
<proteinExistence type="predicted"/>
<reference evidence="1" key="1">
    <citation type="submission" date="2021-05" db="EMBL/GenBank/DDBJ databases">
        <authorList>
            <person name="Pan Q."/>
            <person name="Jouanno E."/>
            <person name="Zahm M."/>
            <person name="Klopp C."/>
            <person name="Cabau C."/>
            <person name="Louis A."/>
            <person name="Berthelot C."/>
            <person name="Parey E."/>
            <person name="Roest Crollius H."/>
            <person name="Montfort J."/>
            <person name="Robinson-Rechavi M."/>
            <person name="Bouchez O."/>
            <person name="Lampietro C."/>
            <person name="Lopez Roques C."/>
            <person name="Donnadieu C."/>
            <person name="Postlethwait J."/>
            <person name="Bobe J."/>
            <person name="Dillon D."/>
            <person name="Chandos A."/>
            <person name="von Hippel F."/>
            <person name="Guiguen Y."/>
        </authorList>
    </citation>
    <scope>NUCLEOTIDE SEQUENCE</scope>
    <source>
        <strain evidence="1">YG-Jan2019</strain>
    </source>
</reference>